<reference evidence="3" key="1">
    <citation type="submission" date="2017-02" db="EMBL/GenBank/DDBJ databases">
        <authorList>
            <person name="Varghese N."/>
            <person name="Submissions S."/>
        </authorList>
    </citation>
    <scope>NUCLEOTIDE SEQUENCE [LARGE SCALE GENOMIC DNA]</scope>
    <source>
        <strain evidence="3">DSM 22720</strain>
    </source>
</reference>
<feature type="chain" id="PRO_5012413964" description="DUF2946 domain-containing protein" evidence="1">
    <location>
        <begin position="29"/>
        <end position="121"/>
    </location>
</feature>
<evidence type="ECO:0000313" key="3">
    <source>
        <dbReference type="Proteomes" id="UP000190162"/>
    </source>
</evidence>
<sequence>MNRPFKRMMLLASALSWVLVSLMPVINAHGSNAGIWERLCSVNGFKLVQVEGEDDVPHNGKHHGKPCPFSHFSSCHQLTLSAADSHTYVKFKGNPDYVLFVQRTKFTSPRVRAPPFITLFS</sequence>
<dbReference type="AlphaFoldDB" id="A0A1T4VLI1"/>
<evidence type="ECO:0008006" key="4">
    <source>
        <dbReference type="Google" id="ProtNLM"/>
    </source>
</evidence>
<dbReference type="EMBL" id="FUXU01000081">
    <property type="protein sequence ID" value="SKA65810.1"/>
    <property type="molecule type" value="Genomic_DNA"/>
</dbReference>
<protein>
    <recommendedName>
        <fullName evidence="4">DUF2946 domain-containing protein</fullName>
    </recommendedName>
</protein>
<organism evidence="2 3">
    <name type="scientific">Enterovibrio nigricans DSM 22720</name>
    <dbReference type="NCBI Taxonomy" id="1121868"/>
    <lineage>
        <taxon>Bacteria</taxon>
        <taxon>Pseudomonadati</taxon>
        <taxon>Pseudomonadota</taxon>
        <taxon>Gammaproteobacteria</taxon>
        <taxon>Vibrionales</taxon>
        <taxon>Vibrionaceae</taxon>
        <taxon>Enterovibrio</taxon>
    </lineage>
</organism>
<feature type="signal peptide" evidence="1">
    <location>
        <begin position="1"/>
        <end position="28"/>
    </location>
</feature>
<accession>A0A1T4VLI1</accession>
<evidence type="ECO:0000256" key="1">
    <source>
        <dbReference type="SAM" id="SignalP"/>
    </source>
</evidence>
<gene>
    <name evidence="2" type="ORF">SAMN02745132_04005</name>
</gene>
<proteinExistence type="predicted"/>
<name>A0A1T4VLI1_9GAMM</name>
<dbReference type="Proteomes" id="UP000190162">
    <property type="component" value="Unassembled WGS sequence"/>
</dbReference>
<evidence type="ECO:0000313" key="2">
    <source>
        <dbReference type="EMBL" id="SKA65810.1"/>
    </source>
</evidence>
<keyword evidence="1" id="KW-0732">Signal</keyword>
<keyword evidence="3" id="KW-1185">Reference proteome</keyword>